<dbReference type="PANTHER" id="PTHR14732:SF0">
    <property type="entry name" value="RNA POLYMERASE II SUBUNIT B1 CTD PHOSPHATASE RPAP2-RELATED"/>
    <property type="match status" value="1"/>
</dbReference>
<dbReference type="GO" id="GO:0005737">
    <property type="term" value="C:cytoplasm"/>
    <property type="evidence" value="ECO:0007669"/>
    <property type="project" value="TreeGrafter"/>
</dbReference>
<evidence type="ECO:0000256" key="11">
    <source>
        <dbReference type="PROSITE-ProRule" id="PRU00812"/>
    </source>
</evidence>
<accession>A0A8B8UNF6</accession>
<keyword evidence="7 12" id="KW-0904">Protein phosphatase</keyword>
<keyword evidence="5 12" id="KW-0378">Hydrolase</keyword>
<dbReference type="InterPro" id="IPR007308">
    <property type="entry name" value="Rtr1/RPAP2_dom"/>
</dbReference>
<evidence type="ECO:0000256" key="3">
    <source>
        <dbReference type="ARBA" id="ARBA00022723"/>
    </source>
</evidence>
<gene>
    <name evidence="14" type="primary">RTR2</name>
    <name evidence="14" type="ORF">SPAR_D02820</name>
</gene>
<comment type="subcellular location">
    <subcellularLocation>
        <location evidence="1 12">Nucleus</location>
    </subcellularLocation>
</comment>
<evidence type="ECO:0000259" key="13">
    <source>
        <dbReference type="PROSITE" id="PS51479"/>
    </source>
</evidence>
<reference evidence="14" key="1">
    <citation type="journal article" date="2017" name="Nat. Genet.">
        <title>Contrasting evolutionary genome dynamics between domesticated and wild yeasts.</title>
        <authorList>
            <person name="Yue J.X."/>
            <person name="Li J."/>
            <person name="Aigrain L."/>
            <person name="Hallin J."/>
            <person name="Persson K."/>
            <person name="Oliver K."/>
            <person name="Bergstrom A."/>
            <person name="Coupland P."/>
            <person name="Warringer J."/>
            <person name="Lagomarsino M.C."/>
            <person name="Fischer G."/>
            <person name="Durbin R."/>
            <person name="Liti G."/>
        </authorList>
    </citation>
    <scope>NUCLEOTIDE SEQUENCE</scope>
    <source>
        <strain evidence="14">CBS432</strain>
    </source>
</reference>
<dbReference type="AlphaFoldDB" id="A0A8B8UNF6"/>
<dbReference type="InterPro" id="IPR039693">
    <property type="entry name" value="Rtr1/RPAP2"/>
</dbReference>
<evidence type="ECO:0000256" key="9">
    <source>
        <dbReference type="ARBA" id="ARBA00047761"/>
    </source>
</evidence>
<dbReference type="KEGG" id="spao:SPAR_D02820"/>
<evidence type="ECO:0000256" key="8">
    <source>
        <dbReference type="ARBA" id="ARBA00023242"/>
    </source>
</evidence>
<dbReference type="GO" id="GO:0008270">
    <property type="term" value="F:zinc ion binding"/>
    <property type="evidence" value="ECO:0007669"/>
    <property type="project" value="UniProtKB-KW"/>
</dbReference>
<reference evidence="14" key="2">
    <citation type="submission" date="2020-01" db="EMBL/GenBank/DDBJ databases">
        <title>Population-level Yeast Reference Genomes.</title>
        <authorList>
            <person name="Yue J.-X."/>
        </authorList>
    </citation>
    <scope>NUCLEOTIDE SEQUENCE</scope>
    <source>
        <strain evidence="14">CBS432</strain>
    </source>
</reference>
<comment type="catalytic activity">
    <reaction evidence="9 12">
        <text>O-phospho-L-seryl-[protein] + H2O = L-seryl-[protein] + phosphate</text>
        <dbReference type="Rhea" id="RHEA:20629"/>
        <dbReference type="Rhea" id="RHEA-COMP:9863"/>
        <dbReference type="Rhea" id="RHEA-COMP:11604"/>
        <dbReference type="ChEBI" id="CHEBI:15377"/>
        <dbReference type="ChEBI" id="CHEBI:29999"/>
        <dbReference type="ChEBI" id="CHEBI:43474"/>
        <dbReference type="ChEBI" id="CHEBI:83421"/>
        <dbReference type="EC" id="3.1.3.16"/>
    </reaction>
</comment>
<comment type="catalytic activity">
    <reaction evidence="10 12">
        <text>O-phospho-L-threonyl-[protein] + H2O = L-threonyl-[protein] + phosphate</text>
        <dbReference type="Rhea" id="RHEA:47004"/>
        <dbReference type="Rhea" id="RHEA-COMP:11060"/>
        <dbReference type="Rhea" id="RHEA-COMP:11605"/>
        <dbReference type="ChEBI" id="CHEBI:15377"/>
        <dbReference type="ChEBI" id="CHEBI:30013"/>
        <dbReference type="ChEBI" id="CHEBI:43474"/>
        <dbReference type="ChEBI" id="CHEBI:61977"/>
        <dbReference type="EC" id="3.1.3.16"/>
    </reaction>
</comment>
<dbReference type="GeneID" id="54629529"/>
<dbReference type="GO" id="GO:0043175">
    <property type="term" value="F:RNA polymerase core enzyme binding"/>
    <property type="evidence" value="ECO:0007669"/>
    <property type="project" value="UniProtKB-UniRule"/>
</dbReference>
<keyword evidence="3 12" id="KW-0479">Metal-binding</keyword>
<dbReference type="PANTHER" id="PTHR14732">
    <property type="entry name" value="RNA POLYMERASE II SUBUNIT B1 CTD PHOSPHATASE RPAP2-RELATED"/>
    <property type="match status" value="1"/>
</dbReference>
<evidence type="ECO:0000256" key="12">
    <source>
        <dbReference type="RuleBase" id="RU367080"/>
    </source>
</evidence>
<name>A0A8B8UNF6_SACPA</name>
<evidence type="ECO:0000256" key="6">
    <source>
        <dbReference type="ARBA" id="ARBA00022833"/>
    </source>
</evidence>
<comment type="similarity">
    <text evidence="2 11 12">Belongs to the RPAP2 family.</text>
</comment>
<proteinExistence type="inferred from homology"/>
<evidence type="ECO:0000313" key="14">
    <source>
        <dbReference type="RefSeq" id="XP_033765315.1"/>
    </source>
</evidence>
<dbReference type="PROSITE" id="PS51479">
    <property type="entry name" value="ZF_RTR1"/>
    <property type="match status" value="1"/>
</dbReference>
<dbReference type="RefSeq" id="XP_033765315.1">
    <property type="nucleotide sequence ID" value="XM_033909424.1"/>
</dbReference>
<evidence type="ECO:0000256" key="1">
    <source>
        <dbReference type="ARBA" id="ARBA00004123"/>
    </source>
</evidence>
<evidence type="ECO:0000256" key="5">
    <source>
        <dbReference type="ARBA" id="ARBA00022801"/>
    </source>
</evidence>
<dbReference type="GO" id="GO:0008420">
    <property type="term" value="F:RNA polymerase II CTD heptapeptide repeat phosphatase activity"/>
    <property type="evidence" value="ECO:0007669"/>
    <property type="project" value="UniProtKB-UniRule"/>
</dbReference>
<dbReference type="EC" id="3.1.3.16" evidence="12"/>
<evidence type="ECO:0000256" key="2">
    <source>
        <dbReference type="ARBA" id="ARBA00005676"/>
    </source>
</evidence>
<dbReference type="Pfam" id="PF04181">
    <property type="entry name" value="RPAP2_Rtr1"/>
    <property type="match status" value="1"/>
</dbReference>
<protein>
    <recommendedName>
        <fullName evidence="12">RNA polymerase II subunit B1 CTD phosphatase RPAP2 homolog</fullName>
        <ecNumber evidence="12">3.1.3.16</ecNumber>
    </recommendedName>
</protein>
<evidence type="ECO:0000256" key="7">
    <source>
        <dbReference type="ARBA" id="ARBA00022912"/>
    </source>
</evidence>
<dbReference type="OrthoDB" id="2590500at2759"/>
<keyword evidence="6 12" id="KW-0862">Zinc</keyword>
<reference evidence="14" key="3">
    <citation type="submission" date="2025-07" db="EMBL/GenBank/DDBJ databases">
        <authorList>
            <consortium name="NCBI Genome Project"/>
        </authorList>
    </citation>
    <scope>NUCLEOTIDE SEQUENCE</scope>
    <source>
        <strain evidence="14">CBS432</strain>
    </source>
</reference>
<dbReference type="GO" id="GO:0005634">
    <property type="term" value="C:nucleus"/>
    <property type="evidence" value="ECO:0007669"/>
    <property type="project" value="UniProtKB-SubCell"/>
</dbReference>
<sequence>MQIITITFIRNVILLPHQLHEQLSLAEARMIDSAVVSMLTESYCENEQTLKYLARLLSPMSYMDIIRARTGNKICGYPLCHEMAAENPFNGFSTHSMYCSNFHSKCSLYLMRQLSQTPLHERLGVHLTSYTNLELVDTYSVRLLEELVVNKIPIDTVNSLIASFKGLEFDDTYNDEPLSLDEHFDRLTTEEETCMEDLL</sequence>
<dbReference type="VEuPathDB" id="FungiDB:SPAR_D02820"/>
<keyword evidence="8 12" id="KW-0539">Nucleus</keyword>
<organism evidence="14">
    <name type="scientific">Saccharomyces paradoxus</name>
    <name type="common">Yeast</name>
    <name type="synonym">Saccharomyces douglasii</name>
    <dbReference type="NCBI Taxonomy" id="27291"/>
    <lineage>
        <taxon>Eukaryota</taxon>
        <taxon>Fungi</taxon>
        <taxon>Dikarya</taxon>
        <taxon>Ascomycota</taxon>
        <taxon>Saccharomycotina</taxon>
        <taxon>Saccharomycetes</taxon>
        <taxon>Saccharomycetales</taxon>
        <taxon>Saccharomycetaceae</taxon>
        <taxon>Saccharomyces</taxon>
    </lineage>
</organism>
<keyword evidence="4 12" id="KW-0863">Zinc-finger</keyword>
<evidence type="ECO:0000256" key="10">
    <source>
        <dbReference type="ARBA" id="ARBA00048336"/>
    </source>
</evidence>
<feature type="domain" description="RTR1-type" evidence="13">
    <location>
        <begin position="52"/>
        <end position="123"/>
    </location>
</feature>
<evidence type="ECO:0000256" key="4">
    <source>
        <dbReference type="ARBA" id="ARBA00022771"/>
    </source>
</evidence>
<dbReference type="InterPro" id="IPR038534">
    <property type="entry name" value="Rtr1/RPAP2_sf"/>
</dbReference>
<comment type="function">
    <text evidence="12">Putative RNA polymerase II subunit B1 C-terminal domain (CTD) phosphatase involved in RNA polymerase II transcription regulation.</text>
</comment>
<reference evidence="14" key="4">
    <citation type="submission" date="2025-08" db="UniProtKB">
        <authorList>
            <consortium name="RefSeq"/>
        </authorList>
    </citation>
    <scope>IDENTIFICATION</scope>
    <source>
        <strain evidence="14">CBS432</strain>
    </source>
</reference>
<dbReference type="Gene3D" id="1.25.40.820">
    <property type="match status" value="1"/>
</dbReference>